<dbReference type="InterPro" id="IPR001753">
    <property type="entry name" value="Enoyl-CoA_hydra/iso"/>
</dbReference>
<evidence type="ECO:0000256" key="1">
    <source>
        <dbReference type="ARBA" id="ARBA00005254"/>
    </source>
</evidence>
<evidence type="ECO:0000313" key="3">
    <source>
        <dbReference type="EMBL" id="QGZ63418.1"/>
    </source>
</evidence>
<protein>
    <submittedName>
        <fullName evidence="3">Crotonase/enoyl-CoA hydratase family protein</fullName>
    </submittedName>
</protein>
<dbReference type="KEGG" id="pacs:FAZ98_16625"/>
<dbReference type="InterPro" id="IPR014748">
    <property type="entry name" value="Enoyl-CoA_hydra_C"/>
</dbReference>
<proteinExistence type="inferred from homology"/>
<dbReference type="EMBL" id="CP046914">
    <property type="protein sequence ID" value="QGZ63418.1"/>
    <property type="molecule type" value="Genomic_DNA"/>
</dbReference>
<dbReference type="InterPro" id="IPR029045">
    <property type="entry name" value="ClpP/crotonase-like_dom_sf"/>
</dbReference>
<dbReference type="SUPFAM" id="SSF52096">
    <property type="entry name" value="ClpP/crotonase"/>
    <property type="match status" value="1"/>
</dbReference>
<accession>A0A7Z2GKI2</accession>
<sequence>MTFLEVTRDGPLVTLAMNAPEVRNALTGNTAVAEFVEQCAAIDRDLSVKCVIVTGYDGMFSSGGNMKDMRRYFDDTLTQAQIAAEYRNGIQRLTKALYGLDVPVIAAVGGAAIGAGCDLACMCDVRIAAENAAFAESFVKVGIVPGDGGAWLLTRTIGRSKAAEMAFTGEMLSAAEALRIGLVSRVVPAAQLMDAARELAAKITAQPGGVLRMTKRLLRESQMNSLDSVLETSAVMQALAHKSWEHREAVTAFIDKRKPDFSQPKA</sequence>
<dbReference type="RefSeq" id="WP_158952411.1">
    <property type="nucleotide sequence ID" value="NZ_CP046914.1"/>
</dbReference>
<dbReference type="GO" id="GO:0006635">
    <property type="term" value="P:fatty acid beta-oxidation"/>
    <property type="evidence" value="ECO:0007669"/>
    <property type="project" value="TreeGrafter"/>
</dbReference>
<evidence type="ECO:0000313" key="4">
    <source>
        <dbReference type="Proteomes" id="UP000433577"/>
    </source>
</evidence>
<reference evidence="3 4" key="1">
    <citation type="submission" date="2019-12" db="EMBL/GenBank/DDBJ databases">
        <title>Paraburkholderia acidiphila 7Q-K02 sp. nov and Paraburkholderia acidisoli DHF22 sp. nov., two strains isolated from forest soil.</title>
        <authorList>
            <person name="Gao Z."/>
            <person name="Qiu L."/>
        </authorList>
    </citation>
    <scope>NUCLEOTIDE SEQUENCE [LARGE SCALE GENOMIC DNA]</scope>
    <source>
        <strain evidence="3 4">DHF22</strain>
    </source>
</reference>
<evidence type="ECO:0000256" key="2">
    <source>
        <dbReference type="ARBA" id="ARBA00023239"/>
    </source>
</evidence>
<dbReference type="PANTHER" id="PTHR11941">
    <property type="entry name" value="ENOYL-COA HYDRATASE-RELATED"/>
    <property type="match status" value="1"/>
</dbReference>
<name>A0A7Z2GKI2_9BURK</name>
<dbReference type="Gene3D" id="1.10.12.10">
    <property type="entry name" value="Lyase 2-enoyl-coa Hydratase, Chain A, domain 2"/>
    <property type="match status" value="1"/>
</dbReference>
<dbReference type="AlphaFoldDB" id="A0A7Z2GKI2"/>
<keyword evidence="4" id="KW-1185">Reference proteome</keyword>
<dbReference type="Pfam" id="PF00378">
    <property type="entry name" value="ECH_1"/>
    <property type="match status" value="1"/>
</dbReference>
<comment type="similarity">
    <text evidence="1">Belongs to the enoyl-CoA hydratase/isomerase family.</text>
</comment>
<organism evidence="3 4">
    <name type="scientific">Paraburkholderia acidisoli</name>
    <dbReference type="NCBI Taxonomy" id="2571748"/>
    <lineage>
        <taxon>Bacteria</taxon>
        <taxon>Pseudomonadati</taxon>
        <taxon>Pseudomonadota</taxon>
        <taxon>Betaproteobacteria</taxon>
        <taxon>Burkholderiales</taxon>
        <taxon>Burkholderiaceae</taxon>
        <taxon>Paraburkholderia</taxon>
    </lineage>
</organism>
<dbReference type="OrthoDB" id="8524220at2"/>
<dbReference type="NCBIfam" id="NF006699">
    <property type="entry name" value="PRK09245.1"/>
    <property type="match status" value="1"/>
</dbReference>
<gene>
    <name evidence="3" type="ORF">FAZ98_16625</name>
</gene>
<keyword evidence="2" id="KW-0456">Lyase</keyword>
<dbReference type="GO" id="GO:0016829">
    <property type="term" value="F:lyase activity"/>
    <property type="evidence" value="ECO:0007669"/>
    <property type="project" value="UniProtKB-KW"/>
</dbReference>
<dbReference type="PANTHER" id="PTHR11941:SF54">
    <property type="entry name" value="ENOYL-COA HYDRATASE, MITOCHONDRIAL"/>
    <property type="match status" value="1"/>
</dbReference>
<dbReference type="Gene3D" id="3.90.226.10">
    <property type="entry name" value="2-enoyl-CoA Hydratase, Chain A, domain 1"/>
    <property type="match status" value="1"/>
</dbReference>
<dbReference type="Proteomes" id="UP000433577">
    <property type="component" value="Chromosome 2"/>
</dbReference>
<dbReference type="CDD" id="cd06558">
    <property type="entry name" value="crotonase-like"/>
    <property type="match status" value="1"/>
</dbReference>